<dbReference type="EMBL" id="SEKV01000569">
    <property type="protein sequence ID" value="TFY55683.1"/>
    <property type="molecule type" value="Genomic_DNA"/>
</dbReference>
<evidence type="ECO:0000259" key="2">
    <source>
        <dbReference type="Pfam" id="PF20151"/>
    </source>
</evidence>
<accession>A0A4Y9Y1S7</accession>
<name>A0A4Y9Y1S7_9APHY</name>
<feature type="transmembrane region" description="Helical" evidence="1">
    <location>
        <begin position="156"/>
        <end position="175"/>
    </location>
</feature>
<proteinExistence type="predicted"/>
<sequence>MSVSMSDFLSLEATRYLSGTAITLALYDHFLNLPKEIQYVWHQPPLFLAVCVLFDVYLREAGLLYFAVVMSGFAPLDKQGTTSQLSLRAANAEVVLAAEVQYAELHGIQAFIETCMFTKKSWYFVGSWAPMVAFDLIALALVAWSTLMTPRRQETAIVGILYKQGFYTFLAFLLLRLSRLLSSVFGSAADTTLMPPVTWALDGILSYRLFLTIKEMEYGSRRNWSKYDAGPRTRGNPQVGRQATTILVFEEIEMDSK</sequence>
<reference evidence="3 4" key="1">
    <citation type="submission" date="2019-01" db="EMBL/GenBank/DDBJ databases">
        <title>Genome sequencing of the rare red list fungi Fomitopsis rosea.</title>
        <authorList>
            <person name="Buettner E."/>
            <person name="Kellner H."/>
        </authorList>
    </citation>
    <scope>NUCLEOTIDE SEQUENCE [LARGE SCALE GENOMIC DNA]</scope>
    <source>
        <strain evidence="3 4">DSM 105464</strain>
    </source>
</reference>
<protein>
    <recommendedName>
        <fullName evidence="2">DUF6533 domain-containing protein</fullName>
    </recommendedName>
</protein>
<comment type="caution">
    <text evidence="3">The sequence shown here is derived from an EMBL/GenBank/DDBJ whole genome shotgun (WGS) entry which is preliminary data.</text>
</comment>
<keyword evidence="1" id="KW-0812">Transmembrane</keyword>
<feature type="transmembrane region" description="Helical" evidence="1">
    <location>
        <begin position="122"/>
        <end position="144"/>
    </location>
</feature>
<evidence type="ECO:0000313" key="3">
    <source>
        <dbReference type="EMBL" id="TFY55683.1"/>
    </source>
</evidence>
<dbReference type="Pfam" id="PF20151">
    <property type="entry name" value="DUF6533"/>
    <property type="match status" value="1"/>
</dbReference>
<keyword evidence="1" id="KW-1133">Transmembrane helix</keyword>
<dbReference type="AlphaFoldDB" id="A0A4Y9Y1S7"/>
<keyword evidence="1" id="KW-0472">Membrane</keyword>
<dbReference type="InterPro" id="IPR045340">
    <property type="entry name" value="DUF6533"/>
</dbReference>
<feature type="domain" description="DUF6533" evidence="2">
    <location>
        <begin position="20"/>
        <end position="47"/>
    </location>
</feature>
<gene>
    <name evidence="3" type="ORF">EVJ58_g8096</name>
</gene>
<evidence type="ECO:0000313" key="4">
    <source>
        <dbReference type="Proteomes" id="UP000298390"/>
    </source>
</evidence>
<organism evidence="3 4">
    <name type="scientific">Rhodofomes roseus</name>
    <dbReference type="NCBI Taxonomy" id="34475"/>
    <lineage>
        <taxon>Eukaryota</taxon>
        <taxon>Fungi</taxon>
        <taxon>Dikarya</taxon>
        <taxon>Basidiomycota</taxon>
        <taxon>Agaricomycotina</taxon>
        <taxon>Agaricomycetes</taxon>
        <taxon>Polyporales</taxon>
        <taxon>Rhodofomes</taxon>
    </lineage>
</organism>
<dbReference type="Proteomes" id="UP000298390">
    <property type="component" value="Unassembled WGS sequence"/>
</dbReference>
<evidence type="ECO:0000256" key="1">
    <source>
        <dbReference type="SAM" id="Phobius"/>
    </source>
</evidence>